<dbReference type="PANTHER" id="PTHR24030:SF0">
    <property type="entry name" value="PROTEIN CMSS1"/>
    <property type="match status" value="1"/>
</dbReference>
<name>A0AAV9NZ69_9PEZI</name>
<organism evidence="2 3">
    <name type="scientific">Saxophila tyrrhenica</name>
    <dbReference type="NCBI Taxonomy" id="1690608"/>
    <lineage>
        <taxon>Eukaryota</taxon>
        <taxon>Fungi</taxon>
        <taxon>Dikarya</taxon>
        <taxon>Ascomycota</taxon>
        <taxon>Pezizomycotina</taxon>
        <taxon>Dothideomycetes</taxon>
        <taxon>Dothideomycetidae</taxon>
        <taxon>Mycosphaerellales</taxon>
        <taxon>Extremaceae</taxon>
        <taxon>Saxophila</taxon>
    </lineage>
</organism>
<reference evidence="2 3" key="1">
    <citation type="submission" date="2023-08" db="EMBL/GenBank/DDBJ databases">
        <title>Black Yeasts Isolated from many extreme environments.</title>
        <authorList>
            <person name="Coleine C."/>
            <person name="Stajich J.E."/>
            <person name="Selbmann L."/>
        </authorList>
    </citation>
    <scope>NUCLEOTIDE SEQUENCE [LARGE SCALE GENOMIC DNA]</scope>
    <source>
        <strain evidence="2 3">CCFEE 5935</strain>
    </source>
</reference>
<dbReference type="Pfam" id="PF14617">
    <property type="entry name" value="CMS1"/>
    <property type="match status" value="1"/>
</dbReference>
<dbReference type="RefSeq" id="XP_064654515.1">
    <property type="nucleotide sequence ID" value="XM_064807142.1"/>
</dbReference>
<dbReference type="InterPro" id="IPR032704">
    <property type="entry name" value="Cms1"/>
</dbReference>
<dbReference type="PANTHER" id="PTHR24030">
    <property type="entry name" value="PROTEIN CMSS1"/>
    <property type="match status" value="1"/>
</dbReference>
<dbReference type="Gene3D" id="3.40.50.300">
    <property type="entry name" value="P-loop containing nucleotide triphosphate hydrolases"/>
    <property type="match status" value="1"/>
</dbReference>
<proteinExistence type="predicted"/>
<keyword evidence="3" id="KW-1185">Reference proteome</keyword>
<sequence length="274" mass="30917">MSDSESDKTGVPLVENLSDSPQPKANTKRKRDNEEKQSAKRRRLKKPKDVDERALDAELGVNHAIAHMDSQLLADHVAQRTQRFRPDLSLVEKDEFHVPAAAIVDTTHWEKPRIKDTLPDYLQRYAKSRRKKKGQTLSDAPEAKGHPHTIVVAGSGLRAVELIRSLRKFQTKEAFVAKLFAKHIKLKEAVETLSKTSVNIGVGTPQRIMDLLDNGALSSADLERIIIDASFIDQKKRGILDMKETQVPLVRLLTRSELKKRYGDAGSKIELLFY</sequence>
<dbReference type="AlphaFoldDB" id="A0AAV9NZ69"/>
<dbReference type="GO" id="GO:0030686">
    <property type="term" value="C:90S preribosome"/>
    <property type="evidence" value="ECO:0007669"/>
    <property type="project" value="TreeGrafter"/>
</dbReference>
<dbReference type="InterPro" id="IPR027417">
    <property type="entry name" value="P-loop_NTPase"/>
</dbReference>
<evidence type="ECO:0000313" key="3">
    <source>
        <dbReference type="Proteomes" id="UP001337655"/>
    </source>
</evidence>
<evidence type="ECO:0000256" key="1">
    <source>
        <dbReference type="SAM" id="MobiDB-lite"/>
    </source>
</evidence>
<gene>
    <name evidence="2" type="primary">cms1</name>
    <name evidence="2" type="ORF">LTR77_009916</name>
</gene>
<protein>
    <submittedName>
        <fullName evidence="2">Protein cms1</fullName>
    </submittedName>
</protein>
<dbReference type="EMBL" id="JAVRRT010000020">
    <property type="protein sequence ID" value="KAK5164222.1"/>
    <property type="molecule type" value="Genomic_DNA"/>
</dbReference>
<evidence type="ECO:0000313" key="2">
    <source>
        <dbReference type="EMBL" id="KAK5164222.1"/>
    </source>
</evidence>
<dbReference type="GeneID" id="89931246"/>
<comment type="caution">
    <text evidence="2">The sequence shown here is derived from an EMBL/GenBank/DDBJ whole genome shotgun (WGS) entry which is preliminary data.</text>
</comment>
<accession>A0AAV9NZ69</accession>
<dbReference type="Proteomes" id="UP001337655">
    <property type="component" value="Unassembled WGS sequence"/>
</dbReference>
<feature type="region of interest" description="Disordered" evidence="1">
    <location>
        <begin position="1"/>
        <end position="51"/>
    </location>
</feature>
<dbReference type="GO" id="GO:0005634">
    <property type="term" value="C:nucleus"/>
    <property type="evidence" value="ECO:0007669"/>
    <property type="project" value="TreeGrafter"/>
</dbReference>